<accession>A0A974H1M2</accession>
<protein>
    <submittedName>
        <fullName evidence="1">Uncharacterized protein</fullName>
    </submittedName>
</protein>
<sequence>MCFVFQRFFSSHHEIITHTNSCSLKHDPNLNGSYSQIFTLGCFFLAACQKPSCCECFTHLRVQWWN</sequence>
<proteinExistence type="predicted"/>
<reference evidence="2" key="1">
    <citation type="journal article" date="2016" name="Nature">
        <title>Genome evolution in the allotetraploid frog Xenopus laevis.</title>
        <authorList>
            <person name="Session A.M."/>
            <person name="Uno Y."/>
            <person name="Kwon T."/>
            <person name="Chapman J.A."/>
            <person name="Toyoda A."/>
            <person name="Takahashi S."/>
            <person name="Fukui A."/>
            <person name="Hikosaka A."/>
            <person name="Suzuki A."/>
            <person name="Kondo M."/>
            <person name="van Heeringen S.J."/>
            <person name="Quigley I."/>
            <person name="Heinz S."/>
            <person name="Ogino H."/>
            <person name="Ochi H."/>
            <person name="Hellsten U."/>
            <person name="Lyons J.B."/>
            <person name="Simakov O."/>
            <person name="Putnam N."/>
            <person name="Stites J."/>
            <person name="Kuroki Y."/>
            <person name="Tanaka T."/>
            <person name="Michiue T."/>
            <person name="Watanabe M."/>
            <person name="Bogdanovic O."/>
            <person name="Lister R."/>
            <person name="Georgiou G."/>
            <person name="Paranjpe S.S."/>
            <person name="van Kruijsbergen I."/>
            <person name="Shu S."/>
            <person name="Carlson J."/>
            <person name="Kinoshita T."/>
            <person name="Ohta Y."/>
            <person name="Mawaribuchi S."/>
            <person name="Jenkins J."/>
            <person name="Grimwood J."/>
            <person name="Schmutz J."/>
            <person name="Mitros T."/>
            <person name="Mozaffari S.V."/>
            <person name="Suzuki Y."/>
            <person name="Haramoto Y."/>
            <person name="Yamamoto T.S."/>
            <person name="Takagi C."/>
            <person name="Heald R."/>
            <person name="Miller K."/>
            <person name="Haudenschild C."/>
            <person name="Kitzman J."/>
            <person name="Nakayama T."/>
            <person name="Izutsu Y."/>
            <person name="Robert J."/>
            <person name="Fortriede J."/>
            <person name="Burns K."/>
            <person name="Lotay V."/>
            <person name="Karimi K."/>
            <person name="Yasuoka Y."/>
            <person name="Dichmann D.S."/>
            <person name="Flajnik M.F."/>
            <person name="Houston D.W."/>
            <person name="Shendure J."/>
            <person name="DuPasquier L."/>
            <person name="Vize P.D."/>
            <person name="Zorn A.M."/>
            <person name="Ito M."/>
            <person name="Marcotte E.M."/>
            <person name="Wallingford J.B."/>
            <person name="Ito Y."/>
            <person name="Asashima M."/>
            <person name="Ueno N."/>
            <person name="Matsuda Y."/>
            <person name="Veenstra G.J."/>
            <person name="Fujiyama A."/>
            <person name="Harland R.M."/>
            <person name="Taira M."/>
            <person name="Rokhsar D.S."/>
        </authorList>
    </citation>
    <scope>NUCLEOTIDE SEQUENCE [LARGE SCALE GENOMIC DNA]</scope>
    <source>
        <strain evidence="2">J</strain>
    </source>
</reference>
<dbReference type="AlphaFoldDB" id="A0A974H1M2"/>
<evidence type="ECO:0000313" key="2">
    <source>
        <dbReference type="Proteomes" id="UP000694892"/>
    </source>
</evidence>
<dbReference type="EMBL" id="CM004483">
    <property type="protein sequence ID" value="OCT61175.1"/>
    <property type="molecule type" value="Genomic_DNA"/>
</dbReference>
<evidence type="ECO:0000313" key="1">
    <source>
        <dbReference type="EMBL" id="OCT61175.1"/>
    </source>
</evidence>
<name>A0A974H1M2_XENLA</name>
<gene>
    <name evidence="1" type="ORF">XELAEV_18047197mg</name>
</gene>
<organism evidence="1 2">
    <name type="scientific">Xenopus laevis</name>
    <name type="common">African clawed frog</name>
    <dbReference type="NCBI Taxonomy" id="8355"/>
    <lineage>
        <taxon>Eukaryota</taxon>
        <taxon>Metazoa</taxon>
        <taxon>Chordata</taxon>
        <taxon>Craniata</taxon>
        <taxon>Vertebrata</taxon>
        <taxon>Euteleostomi</taxon>
        <taxon>Amphibia</taxon>
        <taxon>Batrachia</taxon>
        <taxon>Anura</taxon>
        <taxon>Pipoidea</taxon>
        <taxon>Pipidae</taxon>
        <taxon>Xenopodinae</taxon>
        <taxon>Xenopus</taxon>
        <taxon>Xenopus</taxon>
    </lineage>
</organism>
<dbReference type="Proteomes" id="UP000694892">
    <property type="component" value="Chromosome 9_10S"/>
</dbReference>